<dbReference type="InterPro" id="IPR016064">
    <property type="entry name" value="NAD/diacylglycerol_kinase_sf"/>
</dbReference>
<feature type="region of interest" description="Disordered" evidence="5">
    <location>
        <begin position="845"/>
        <end position="881"/>
    </location>
</feature>
<dbReference type="AlphaFoldDB" id="A0A376B959"/>
<dbReference type="VEuPathDB" id="FungiDB:SCODWIG_02989"/>
<dbReference type="GO" id="GO:0005524">
    <property type="term" value="F:ATP binding"/>
    <property type="evidence" value="ECO:0007669"/>
    <property type="project" value="UniProtKB-KW"/>
</dbReference>
<dbReference type="InterPro" id="IPR045540">
    <property type="entry name" value="YegS/DAGK_C"/>
</dbReference>
<evidence type="ECO:0000256" key="2">
    <source>
        <dbReference type="ARBA" id="ARBA00022741"/>
    </source>
</evidence>
<dbReference type="GO" id="GO:0001727">
    <property type="term" value="F:lipid kinase activity"/>
    <property type="evidence" value="ECO:0007669"/>
    <property type="project" value="TreeGrafter"/>
</dbReference>
<evidence type="ECO:0000256" key="4">
    <source>
        <dbReference type="ARBA" id="ARBA00022840"/>
    </source>
</evidence>
<keyword evidence="3" id="KW-0418">Kinase</keyword>
<dbReference type="GO" id="GO:0005737">
    <property type="term" value="C:cytoplasm"/>
    <property type="evidence" value="ECO:0007669"/>
    <property type="project" value="TreeGrafter"/>
</dbReference>
<evidence type="ECO:0000259" key="6">
    <source>
        <dbReference type="PROSITE" id="PS50146"/>
    </source>
</evidence>
<dbReference type="SMART" id="SM00046">
    <property type="entry name" value="DAGKc"/>
    <property type="match status" value="1"/>
</dbReference>
<name>A0A376B959_9ASCO</name>
<feature type="compositionally biased region" description="Low complexity" evidence="5">
    <location>
        <begin position="26"/>
        <end position="37"/>
    </location>
</feature>
<dbReference type="GO" id="GO:0016020">
    <property type="term" value="C:membrane"/>
    <property type="evidence" value="ECO:0007669"/>
    <property type="project" value="TreeGrafter"/>
</dbReference>
<feature type="compositionally biased region" description="Low complexity" evidence="5">
    <location>
        <begin position="63"/>
        <end position="81"/>
    </location>
</feature>
<keyword evidence="8" id="KW-1185">Reference proteome</keyword>
<dbReference type="SUPFAM" id="SSF111331">
    <property type="entry name" value="NAD kinase/diacylglycerol kinase-like"/>
    <property type="match status" value="1"/>
</dbReference>
<feature type="domain" description="DAGKc" evidence="6">
    <location>
        <begin position="616"/>
        <end position="755"/>
    </location>
</feature>
<dbReference type="InterPro" id="IPR050187">
    <property type="entry name" value="Lipid_Phosphate_FormReg"/>
</dbReference>
<keyword evidence="4" id="KW-0067">ATP-binding</keyword>
<dbReference type="PANTHER" id="PTHR12358">
    <property type="entry name" value="SPHINGOSINE KINASE"/>
    <property type="match status" value="1"/>
</dbReference>
<organism evidence="7 8">
    <name type="scientific">Saccharomycodes ludwigii</name>
    <dbReference type="NCBI Taxonomy" id="36035"/>
    <lineage>
        <taxon>Eukaryota</taxon>
        <taxon>Fungi</taxon>
        <taxon>Dikarya</taxon>
        <taxon>Ascomycota</taxon>
        <taxon>Saccharomycotina</taxon>
        <taxon>Saccharomycetes</taxon>
        <taxon>Saccharomycodales</taxon>
        <taxon>Saccharomycodaceae</taxon>
        <taxon>Saccharomycodes</taxon>
    </lineage>
</organism>
<feature type="region of interest" description="Disordered" evidence="5">
    <location>
        <begin position="404"/>
        <end position="443"/>
    </location>
</feature>
<keyword evidence="2" id="KW-0547">Nucleotide-binding</keyword>
<dbReference type="Proteomes" id="UP000262825">
    <property type="component" value="Unassembled WGS sequence"/>
</dbReference>
<dbReference type="Gene3D" id="2.60.200.40">
    <property type="match status" value="1"/>
</dbReference>
<sequence length="1040" mass="116343">MPIFLWISEFIKQIRVLSSTPDSTEVESNNNSTGNNTATKLNNTSSNKHTLANEDNDVPTNTSDNISSISDSNNSSGSKNNNKSKSKNKNKNKNKDKNSGVSNNTTEKHSNSNNISSACGIDNKDSANSTSVTSSIYTRVRRRYNSIHTTNKNKELPSLDSLLELDPNNIDSDSKKANHIISNKKSFKHIHRHKIHRKIRRAISDNNTLPGHPTIAIAKNKNRKSSVSDLVPSGAITSPSSNKVPSKFIELSANTHTTISPIATRGSISTASLSSSRSSLELYHSYSNSTRNSFSSTRLNSASNHMTSDNNISMNNRGYYDHDVSHDGNTNISKYHRKYINNAIITENGILIKNLNDPHNGYSDYSEEDDGDNSDRNSVFETASLISCVTCLSENTISSNHQHYYSSSSYPVKHDADNDSANNLLLSGEDDENGGEGPSNYNINDANYNGSHFDREKLLFLPNNSVIPYSKILDARMVDDLSKLPVESTDGKNVQTVVVDNKGSSDIENKKGNEPTHINTNATNNIKGNINNNKTVIKDDFLYVEITFAKNRRTDLIPKRAILKFSNAEYSKLFFEFKNLSVKKNTYTGNKEKNKRKQGEGKISDLILLKSYGKAKIYKRILIIINPHGGKGRANKLFLTKARPILMASGCHLELKETTYYQEAMKFASTLDIEKYDVVACASGDGIPHEVINGLYQRKDHVKAFNNLCITQIPCGSGNAMSASCHGTSNPSHAALSLIKGIPRRMDLMCVSQNSYRDSGHKLSFLSQTYGIIAESDINTEFIRWIGPSRFELGVTLSVLQRKKYPCDIFVKYAAKNKKELRQHYDRCKKEVRKSNEFINENISILDNNNDNHDNNEEALLDNDDEDEEESQDDDVDENVNDRRLITEENFKLKYELPTRDIDMNEIPEGWEQIDPDLTRNTGIFYVGKMPYIAADTKFFPASLPNDGAMDLVLTDARTPVSRIAPILLSLDKGTHVLQPEVVHSKVVAYRLVPHVKKSVISVDGENFPYEPIQVEILPKVCKVMMMNNGNFIETDFDKM</sequence>
<dbReference type="PANTHER" id="PTHR12358:SF31">
    <property type="entry name" value="ACYLGLYCEROL KINASE, MITOCHONDRIAL"/>
    <property type="match status" value="1"/>
</dbReference>
<feature type="compositionally biased region" description="Acidic residues" evidence="5">
    <location>
        <begin position="857"/>
        <end position="879"/>
    </location>
</feature>
<protein>
    <recommendedName>
        <fullName evidence="6">DAGKc domain-containing protein</fullName>
    </recommendedName>
</protein>
<accession>A0A376B959</accession>
<dbReference type="InterPro" id="IPR017438">
    <property type="entry name" value="ATP-NAD_kinase_N"/>
</dbReference>
<evidence type="ECO:0000313" key="8">
    <source>
        <dbReference type="Proteomes" id="UP000262825"/>
    </source>
</evidence>
<proteinExistence type="predicted"/>
<dbReference type="GO" id="GO:0046512">
    <property type="term" value="P:sphingosine biosynthetic process"/>
    <property type="evidence" value="ECO:0007669"/>
    <property type="project" value="TreeGrafter"/>
</dbReference>
<dbReference type="EMBL" id="UFAJ01000614">
    <property type="protein sequence ID" value="SSD61228.1"/>
    <property type="molecule type" value="Genomic_DNA"/>
</dbReference>
<evidence type="ECO:0000313" key="7">
    <source>
        <dbReference type="EMBL" id="SSD61228.1"/>
    </source>
</evidence>
<dbReference type="Gene3D" id="3.40.50.10330">
    <property type="entry name" value="Probable inorganic polyphosphate/atp-NAD kinase, domain 1"/>
    <property type="match status" value="1"/>
</dbReference>
<evidence type="ECO:0000256" key="5">
    <source>
        <dbReference type="SAM" id="MobiDB-lite"/>
    </source>
</evidence>
<dbReference type="Pfam" id="PF19279">
    <property type="entry name" value="YegS_C"/>
    <property type="match status" value="1"/>
</dbReference>
<dbReference type="PROSITE" id="PS50146">
    <property type="entry name" value="DAGK"/>
    <property type="match status" value="1"/>
</dbReference>
<reference evidence="8" key="1">
    <citation type="submission" date="2018-06" db="EMBL/GenBank/DDBJ databases">
        <authorList>
            <person name="Guldener U."/>
        </authorList>
    </citation>
    <scope>NUCLEOTIDE SEQUENCE [LARGE SCALE GENOMIC DNA]</scope>
    <source>
        <strain evidence="8">UTAD17</strain>
    </source>
</reference>
<evidence type="ECO:0000256" key="3">
    <source>
        <dbReference type="ARBA" id="ARBA00022777"/>
    </source>
</evidence>
<feature type="compositionally biased region" description="Basic residues" evidence="5">
    <location>
        <begin position="82"/>
        <end position="92"/>
    </location>
</feature>
<feature type="region of interest" description="Disordered" evidence="5">
    <location>
        <begin position="19"/>
        <end position="132"/>
    </location>
</feature>
<gene>
    <name evidence="7" type="ORF">SCODWIG_02989</name>
</gene>
<feature type="compositionally biased region" description="Polar residues" evidence="5">
    <location>
        <begin position="38"/>
        <end position="50"/>
    </location>
</feature>
<dbReference type="Pfam" id="PF00781">
    <property type="entry name" value="DAGK_cat"/>
    <property type="match status" value="1"/>
</dbReference>
<evidence type="ECO:0000256" key="1">
    <source>
        <dbReference type="ARBA" id="ARBA00022679"/>
    </source>
</evidence>
<dbReference type="InterPro" id="IPR001206">
    <property type="entry name" value="Diacylglycerol_kinase_cat_dom"/>
</dbReference>
<keyword evidence="1" id="KW-0808">Transferase</keyword>